<keyword evidence="6 7" id="KW-0414">Isoprene biosynthesis</keyword>
<dbReference type="GO" id="GO:0050518">
    <property type="term" value="F:2-C-methyl-D-erythritol 4-phosphate cytidylyltransferase activity"/>
    <property type="evidence" value="ECO:0007669"/>
    <property type="project" value="UniProtKB-EC"/>
</dbReference>
<dbReference type="PANTHER" id="PTHR32125:SF4">
    <property type="entry name" value="2-C-METHYL-D-ERYTHRITOL 4-PHOSPHATE CYTIDYLYLTRANSFERASE, CHLOROPLASTIC"/>
    <property type="match status" value="1"/>
</dbReference>
<dbReference type="InterPro" id="IPR029044">
    <property type="entry name" value="Nucleotide-diphossugar_trans"/>
</dbReference>
<dbReference type="HAMAP" id="MF_00108">
    <property type="entry name" value="IspD"/>
    <property type="match status" value="1"/>
</dbReference>
<evidence type="ECO:0000313" key="9">
    <source>
        <dbReference type="Proteomes" id="UP001269819"/>
    </source>
</evidence>
<evidence type="ECO:0000256" key="7">
    <source>
        <dbReference type="HAMAP-Rule" id="MF_00108"/>
    </source>
</evidence>
<dbReference type="InterPro" id="IPR018294">
    <property type="entry name" value="ISPD_synthase_CS"/>
</dbReference>
<feature type="site" description="Positions MEP for the nucleophilic attack" evidence="7">
    <location>
        <position position="159"/>
    </location>
</feature>
<feature type="site" description="Transition state stabilizer" evidence="7">
    <location>
        <position position="18"/>
    </location>
</feature>
<comment type="pathway">
    <text evidence="2 7">Isoprenoid biosynthesis; isopentenyl diphosphate biosynthesis via DXP pathway; isopentenyl diphosphate from 1-deoxy-D-xylulose 5-phosphate: step 2/6.</text>
</comment>
<sequence>MNSPRLWLVIPAAGVGRRMAADCPKQYLRIRNRYVLDITLSRVLDFAPFAGCVVALNPEDGYWSETDASKDPRVQTCAGGQERADSVLAALQALDARAADDDWVLVHDVARPCLMAEDLARLLERLAGDEVGGLLAAPVSDTIKRVPKGRDQVAATEDRSLLWRALTPQMFRYRTLCVALTRGLQSGQPITDEASAIELAGLVPRVVEGRPDNLKITVPADLALAEFILGQSTARDQQ</sequence>
<dbReference type="NCBIfam" id="TIGR00453">
    <property type="entry name" value="ispD"/>
    <property type="match status" value="1"/>
</dbReference>
<evidence type="ECO:0000256" key="4">
    <source>
        <dbReference type="ARBA" id="ARBA00022679"/>
    </source>
</evidence>
<organism evidence="8 9">
    <name type="scientific">Marinobacter xestospongiae</name>
    <dbReference type="NCBI Taxonomy" id="994319"/>
    <lineage>
        <taxon>Bacteria</taxon>
        <taxon>Pseudomonadati</taxon>
        <taxon>Pseudomonadota</taxon>
        <taxon>Gammaproteobacteria</taxon>
        <taxon>Pseudomonadales</taxon>
        <taxon>Marinobacteraceae</taxon>
        <taxon>Marinobacter</taxon>
    </lineage>
</organism>
<dbReference type="PROSITE" id="PS01295">
    <property type="entry name" value="ISPD"/>
    <property type="match status" value="1"/>
</dbReference>
<protein>
    <recommendedName>
        <fullName evidence="7">2-C-methyl-D-erythritol 4-phosphate cytidylyltransferase</fullName>
        <ecNumber evidence="7">2.7.7.60</ecNumber>
    </recommendedName>
    <alternativeName>
        <fullName evidence="7">4-diphosphocytidyl-2C-methyl-D-erythritol synthase</fullName>
    </alternativeName>
    <alternativeName>
        <fullName evidence="7">MEP cytidylyltransferase</fullName>
        <shortName evidence="7">MCT</shortName>
    </alternativeName>
</protein>
<gene>
    <name evidence="7 8" type="primary">ispD</name>
    <name evidence="8" type="ORF">RYS15_17220</name>
</gene>
<dbReference type="InterPro" id="IPR034683">
    <property type="entry name" value="IspD/TarI"/>
</dbReference>
<dbReference type="PANTHER" id="PTHR32125">
    <property type="entry name" value="2-C-METHYL-D-ERYTHRITOL 4-PHOSPHATE CYTIDYLYLTRANSFERASE, CHLOROPLASTIC"/>
    <property type="match status" value="1"/>
</dbReference>
<evidence type="ECO:0000313" key="8">
    <source>
        <dbReference type="EMBL" id="MDV2080430.1"/>
    </source>
</evidence>
<comment type="catalytic activity">
    <reaction evidence="1 7">
        <text>2-C-methyl-D-erythritol 4-phosphate + CTP + H(+) = 4-CDP-2-C-methyl-D-erythritol + diphosphate</text>
        <dbReference type="Rhea" id="RHEA:13429"/>
        <dbReference type="ChEBI" id="CHEBI:15378"/>
        <dbReference type="ChEBI" id="CHEBI:33019"/>
        <dbReference type="ChEBI" id="CHEBI:37563"/>
        <dbReference type="ChEBI" id="CHEBI:57823"/>
        <dbReference type="ChEBI" id="CHEBI:58262"/>
        <dbReference type="EC" id="2.7.7.60"/>
    </reaction>
</comment>
<dbReference type="Gene3D" id="3.90.550.10">
    <property type="entry name" value="Spore Coat Polysaccharide Biosynthesis Protein SpsA, Chain A"/>
    <property type="match status" value="1"/>
</dbReference>
<evidence type="ECO:0000256" key="2">
    <source>
        <dbReference type="ARBA" id="ARBA00004787"/>
    </source>
</evidence>
<evidence type="ECO:0000256" key="1">
    <source>
        <dbReference type="ARBA" id="ARBA00001282"/>
    </source>
</evidence>
<name>A0ABU3W1N0_9GAMM</name>
<comment type="similarity">
    <text evidence="3 7">Belongs to the IspD/TarI cytidylyltransferase family. IspD subfamily.</text>
</comment>
<proteinExistence type="inferred from homology"/>
<accession>A0ABU3W1N0</accession>
<comment type="caution">
    <text evidence="8">The sequence shown here is derived from an EMBL/GenBank/DDBJ whole genome shotgun (WGS) entry which is preliminary data.</text>
</comment>
<dbReference type="SUPFAM" id="SSF53448">
    <property type="entry name" value="Nucleotide-diphospho-sugar transferases"/>
    <property type="match status" value="1"/>
</dbReference>
<dbReference type="InterPro" id="IPR001228">
    <property type="entry name" value="IspD"/>
</dbReference>
<feature type="site" description="Transition state stabilizer" evidence="7">
    <location>
        <position position="25"/>
    </location>
</feature>
<keyword evidence="9" id="KW-1185">Reference proteome</keyword>
<evidence type="ECO:0000256" key="5">
    <source>
        <dbReference type="ARBA" id="ARBA00022695"/>
    </source>
</evidence>
<evidence type="ECO:0000256" key="6">
    <source>
        <dbReference type="ARBA" id="ARBA00023229"/>
    </source>
</evidence>
<dbReference type="CDD" id="cd02516">
    <property type="entry name" value="CDP-ME_synthetase"/>
    <property type="match status" value="1"/>
</dbReference>
<dbReference type="EC" id="2.7.7.60" evidence="7"/>
<dbReference type="Proteomes" id="UP001269819">
    <property type="component" value="Unassembled WGS sequence"/>
</dbReference>
<dbReference type="InterPro" id="IPR050088">
    <property type="entry name" value="IspD/TarI_cytidylyltransf_bact"/>
</dbReference>
<dbReference type="RefSeq" id="WP_316974892.1">
    <property type="nucleotide sequence ID" value="NZ_JAWIIJ010000014.1"/>
</dbReference>
<keyword evidence="5 7" id="KW-0548">Nucleotidyltransferase</keyword>
<dbReference type="EMBL" id="JAWIIJ010000014">
    <property type="protein sequence ID" value="MDV2080430.1"/>
    <property type="molecule type" value="Genomic_DNA"/>
</dbReference>
<dbReference type="Pfam" id="PF01128">
    <property type="entry name" value="IspD"/>
    <property type="match status" value="1"/>
</dbReference>
<evidence type="ECO:0000256" key="3">
    <source>
        <dbReference type="ARBA" id="ARBA00009789"/>
    </source>
</evidence>
<keyword evidence="4 7" id="KW-0808">Transferase</keyword>
<reference evidence="8 9" key="1">
    <citation type="submission" date="2023-10" db="EMBL/GenBank/DDBJ databases">
        <title>Characteristics and mechanism of a salt-tolerant marine origin heterotrophic nitrifying- aerobic denitrifying bacteria Marinobacter xestospongiae HN1.</title>
        <authorList>
            <person name="Qi R."/>
        </authorList>
    </citation>
    <scope>NUCLEOTIDE SEQUENCE [LARGE SCALE GENOMIC DNA]</scope>
    <source>
        <strain evidence="8 9">HN1</strain>
    </source>
</reference>
<comment type="function">
    <text evidence="7">Catalyzes the formation of 4-diphosphocytidyl-2-C-methyl-D-erythritol from CTP and 2-C-methyl-D-erythritol 4-phosphate (MEP).</text>
</comment>
<feature type="site" description="Positions MEP for the nucleophilic attack" evidence="7">
    <location>
        <position position="215"/>
    </location>
</feature>